<comment type="cofactor">
    <cofactor evidence="1">
        <name>Mn(2+)</name>
        <dbReference type="ChEBI" id="CHEBI:29035"/>
    </cofactor>
</comment>
<dbReference type="InterPro" id="IPR004808">
    <property type="entry name" value="AP_endonuc_1"/>
</dbReference>
<keyword evidence="5 6" id="KW-0460">Magnesium</keyword>
<keyword evidence="8" id="KW-0255">Endonuclease</keyword>
<name>A0ABP0JKD7_9DINO</name>
<comment type="cofactor">
    <cofactor evidence="6">
        <name>Mg(2+)</name>
        <dbReference type="ChEBI" id="CHEBI:18420"/>
    </cofactor>
    <cofactor evidence="6">
        <name>Mn(2+)</name>
        <dbReference type="ChEBI" id="CHEBI:29035"/>
    </cofactor>
    <text evidence="6">Probably binds two magnesium or manganese ions per subunit.</text>
</comment>
<dbReference type="Proteomes" id="UP001642464">
    <property type="component" value="Unassembled WGS sequence"/>
</dbReference>
<sequence length="216" mass="24333">MVDCGDLWRPPKVRLELACNLTVVGIYTPNSGQRLARLDYRVNVWDKEFRSYLRSLDTQAECNLGVVVCGDLNVAHQDIDIWNAGASHIQKSAGTTREERESFGAMLKELDMIDAFRWMNPANQVYTYWSRRAKNRPPNKGLRLDYFLCSRRLFNQSSEAFVRNSWVLNSFGGSDHCPISCVLSLPTGSKEATAKRVIACPACIRFSFLSKGATGV</sequence>
<dbReference type="PANTHER" id="PTHR22748">
    <property type="entry name" value="AP ENDONUCLEASE"/>
    <property type="match status" value="1"/>
</dbReference>
<accession>A0ABP0JKD7</accession>
<evidence type="ECO:0000313" key="8">
    <source>
        <dbReference type="EMBL" id="CAK9014628.1"/>
    </source>
</evidence>
<dbReference type="PROSITE" id="PS51435">
    <property type="entry name" value="AP_NUCLEASE_F1_4"/>
    <property type="match status" value="1"/>
</dbReference>
<dbReference type="InterPro" id="IPR020848">
    <property type="entry name" value="AP_endonuclease_F1_CS"/>
</dbReference>
<gene>
    <name evidence="8" type="ORF">SCF082_LOCUS12402</name>
</gene>
<keyword evidence="9" id="KW-1185">Reference proteome</keyword>
<comment type="caution">
    <text evidence="8">The sequence shown here is derived from an EMBL/GenBank/DDBJ whole genome shotgun (WGS) entry which is preliminary data.</text>
</comment>
<evidence type="ECO:0000256" key="2">
    <source>
        <dbReference type="ARBA" id="ARBA00007092"/>
    </source>
</evidence>
<evidence type="ECO:0000256" key="6">
    <source>
        <dbReference type="RuleBase" id="RU362131"/>
    </source>
</evidence>
<keyword evidence="8" id="KW-0540">Nuclease</keyword>
<feature type="domain" description="Endonuclease/exonuclease/phosphatase" evidence="7">
    <location>
        <begin position="36"/>
        <end position="176"/>
    </location>
</feature>
<reference evidence="8 9" key="1">
    <citation type="submission" date="2024-02" db="EMBL/GenBank/DDBJ databases">
        <authorList>
            <person name="Chen Y."/>
            <person name="Shah S."/>
            <person name="Dougan E. K."/>
            <person name="Thang M."/>
            <person name="Chan C."/>
        </authorList>
    </citation>
    <scope>NUCLEOTIDE SEQUENCE [LARGE SCALE GENOMIC DNA]</scope>
</reference>
<organism evidence="8 9">
    <name type="scientific">Durusdinium trenchii</name>
    <dbReference type="NCBI Taxonomy" id="1381693"/>
    <lineage>
        <taxon>Eukaryota</taxon>
        <taxon>Sar</taxon>
        <taxon>Alveolata</taxon>
        <taxon>Dinophyceae</taxon>
        <taxon>Suessiales</taxon>
        <taxon>Symbiodiniaceae</taxon>
        <taxon>Durusdinium</taxon>
    </lineage>
</organism>
<protein>
    <submittedName>
        <fullName evidence="8">Chloroplastic (Apurinic endonuclease-redox protein)</fullName>
    </submittedName>
</protein>
<dbReference type="NCBIfam" id="TIGR00633">
    <property type="entry name" value="xth"/>
    <property type="match status" value="1"/>
</dbReference>
<dbReference type="InterPro" id="IPR036691">
    <property type="entry name" value="Endo/exonu/phosph_ase_sf"/>
</dbReference>
<evidence type="ECO:0000259" key="7">
    <source>
        <dbReference type="Pfam" id="PF03372"/>
    </source>
</evidence>
<evidence type="ECO:0000256" key="5">
    <source>
        <dbReference type="ARBA" id="ARBA00022842"/>
    </source>
</evidence>
<dbReference type="Gene3D" id="3.60.10.10">
    <property type="entry name" value="Endonuclease/exonuclease/phosphatase"/>
    <property type="match status" value="1"/>
</dbReference>
<dbReference type="PANTHER" id="PTHR22748:SF6">
    <property type="entry name" value="DNA-(APURINIC OR APYRIMIDINIC SITE) ENDONUCLEASE"/>
    <property type="match status" value="1"/>
</dbReference>
<evidence type="ECO:0000313" key="9">
    <source>
        <dbReference type="Proteomes" id="UP001642464"/>
    </source>
</evidence>
<dbReference type="GO" id="GO:0004519">
    <property type="term" value="F:endonuclease activity"/>
    <property type="evidence" value="ECO:0007669"/>
    <property type="project" value="UniProtKB-KW"/>
</dbReference>
<evidence type="ECO:0000256" key="4">
    <source>
        <dbReference type="ARBA" id="ARBA00022801"/>
    </source>
</evidence>
<keyword evidence="6" id="KW-0234">DNA repair</keyword>
<dbReference type="Pfam" id="PF03372">
    <property type="entry name" value="Exo_endo_phos"/>
    <property type="match status" value="1"/>
</dbReference>
<evidence type="ECO:0000256" key="3">
    <source>
        <dbReference type="ARBA" id="ARBA00022723"/>
    </source>
</evidence>
<proteinExistence type="inferred from homology"/>
<dbReference type="PROSITE" id="PS00728">
    <property type="entry name" value="AP_NUCLEASE_F1_3"/>
    <property type="match status" value="1"/>
</dbReference>
<evidence type="ECO:0000256" key="1">
    <source>
        <dbReference type="ARBA" id="ARBA00001936"/>
    </source>
</evidence>
<keyword evidence="6" id="KW-0227">DNA damage</keyword>
<keyword evidence="3 6" id="KW-0479">Metal-binding</keyword>
<dbReference type="SUPFAM" id="SSF56219">
    <property type="entry name" value="DNase I-like"/>
    <property type="match status" value="1"/>
</dbReference>
<dbReference type="InterPro" id="IPR005135">
    <property type="entry name" value="Endo/exonuclease/phosphatase"/>
</dbReference>
<dbReference type="EMBL" id="CAXAMM010007552">
    <property type="protein sequence ID" value="CAK9014628.1"/>
    <property type="molecule type" value="Genomic_DNA"/>
</dbReference>
<keyword evidence="4" id="KW-0378">Hydrolase</keyword>
<comment type="similarity">
    <text evidence="2 6">Belongs to the DNA repair enzymes AP/ExoA family.</text>
</comment>